<gene>
    <name evidence="1" type="ORF">B0H15DRAFT_923953</name>
</gene>
<evidence type="ECO:0008006" key="3">
    <source>
        <dbReference type="Google" id="ProtNLM"/>
    </source>
</evidence>
<comment type="caution">
    <text evidence="1">The sequence shown here is derived from an EMBL/GenBank/DDBJ whole genome shotgun (WGS) entry which is preliminary data.</text>
</comment>
<proteinExistence type="predicted"/>
<evidence type="ECO:0000313" key="2">
    <source>
        <dbReference type="Proteomes" id="UP001222325"/>
    </source>
</evidence>
<name>A0AAD6TZI3_9AGAR</name>
<reference evidence="1" key="1">
    <citation type="submission" date="2023-03" db="EMBL/GenBank/DDBJ databases">
        <title>Massive genome expansion in bonnet fungi (Mycena s.s.) driven by repeated elements and novel gene families across ecological guilds.</title>
        <authorList>
            <consortium name="Lawrence Berkeley National Laboratory"/>
            <person name="Harder C.B."/>
            <person name="Miyauchi S."/>
            <person name="Viragh M."/>
            <person name="Kuo A."/>
            <person name="Thoen E."/>
            <person name="Andreopoulos B."/>
            <person name="Lu D."/>
            <person name="Skrede I."/>
            <person name="Drula E."/>
            <person name="Henrissat B."/>
            <person name="Morin E."/>
            <person name="Kohler A."/>
            <person name="Barry K."/>
            <person name="LaButti K."/>
            <person name="Morin E."/>
            <person name="Salamov A."/>
            <person name="Lipzen A."/>
            <person name="Mereny Z."/>
            <person name="Hegedus B."/>
            <person name="Baldrian P."/>
            <person name="Stursova M."/>
            <person name="Weitz H."/>
            <person name="Taylor A."/>
            <person name="Grigoriev I.V."/>
            <person name="Nagy L.G."/>
            <person name="Martin F."/>
            <person name="Kauserud H."/>
        </authorList>
    </citation>
    <scope>NUCLEOTIDE SEQUENCE</scope>
    <source>
        <strain evidence="1">CBHHK173m</strain>
    </source>
</reference>
<dbReference type="Proteomes" id="UP001222325">
    <property type="component" value="Unassembled WGS sequence"/>
</dbReference>
<dbReference type="EMBL" id="JARJCN010000042">
    <property type="protein sequence ID" value="KAJ7083058.1"/>
    <property type="molecule type" value="Genomic_DNA"/>
</dbReference>
<dbReference type="SUPFAM" id="SSF53335">
    <property type="entry name" value="S-adenosyl-L-methionine-dependent methyltransferases"/>
    <property type="match status" value="1"/>
</dbReference>
<sequence length="323" mass="35501">MSVTSPNESRYPIPAISSEKERLSKLYAMKKTMYGWSNVVPDVVDLSKVERTIDVGAGTCGWTLDLVSMPEIKAKARQGKIQIYACDIDTGFFPETLNEFSIIPFQQDVTKPFPKELRGTFDLVHASFLVGCLTPDGWDSALVNYHTLLKPDGLVMLDEIDTLFLPDDFDQGNKPIGAAEPDLSKYLAGSSWITKANCIYTSYALQKELIVSITSRLQSMLEASGFHVEQSKLGTMAIGPPCHSRVGVNGESLAGYEDFSLENVELVLAHLSAHMLKNGTLEAPKGNLIADELKMKALLKEVGNGMRTEGAVVLVKYFVARKE</sequence>
<dbReference type="InterPro" id="IPR029063">
    <property type="entry name" value="SAM-dependent_MTases_sf"/>
</dbReference>
<organism evidence="1 2">
    <name type="scientific">Mycena belliarum</name>
    <dbReference type="NCBI Taxonomy" id="1033014"/>
    <lineage>
        <taxon>Eukaryota</taxon>
        <taxon>Fungi</taxon>
        <taxon>Dikarya</taxon>
        <taxon>Basidiomycota</taxon>
        <taxon>Agaricomycotina</taxon>
        <taxon>Agaricomycetes</taxon>
        <taxon>Agaricomycetidae</taxon>
        <taxon>Agaricales</taxon>
        <taxon>Marasmiineae</taxon>
        <taxon>Mycenaceae</taxon>
        <taxon>Mycena</taxon>
    </lineage>
</organism>
<dbReference type="Gene3D" id="3.40.50.150">
    <property type="entry name" value="Vaccinia Virus protein VP39"/>
    <property type="match status" value="1"/>
</dbReference>
<keyword evidence="2" id="KW-1185">Reference proteome</keyword>
<dbReference type="AlphaFoldDB" id="A0AAD6TZI3"/>
<dbReference type="CDD" id="cd02440">
    <property type="entry name" value="AdoMet_MTases"/>
    <property type="match status" value="1"/>
</dbReference>
<evidence type="ECO:0000313" key="1">
    <source>
        <dbReference type="EMBL" id="KAJ7083058.1"/>
    </source>
</evidence>
<accession>A0AAD6TZI3</accession>
<protein>
    <recommendedName>
        <fullName evidence="3">Methyltransferase domain-containing protein</fullName>
    </recommendedName>
</protein>